<name>A0ACC1A0X0_9ROSI</name>
<dbReference type="EMBL" id="CM047909">
    <property type="protein sequence ID" value="KAJ0079859.1"/>
    <property type="molecule type" value="Genomic_DNA"/>
</dbReference>
<dbReference type="Proteomes" id="UP001164250">
    <property type="component" value="Chromosome 13"/>
</dbReference>
<evidence type="ECO:0000313" key="1">
    <source>
        <dbReference type="EMBL" id="KAJ0079859.1"/>
    </source>
</evidence>
<evidence type="ECO:0000313" key="2">
    <source>
        <dbReference type="Proteomes" id="UP001164250"/>
    </source>
</evidence>
<proteinExistence type="predicted"/>
<organism evidence="1 2">
    <name type="scientific">Pistacia atlantica</name>
    <dbReference type="NCBI Taxonomy" id="434234"/>
    <lineage>
        <taxon>Eukaryota</taxon>
        <taxon>Viridiplantae</taxon>
        <taxon>Streptophyta</taxon>
        <taxon>Embryophyta</taxon>
        <taxon>Tracheophyta</taxon>
        <taxon>Spermatophyta</taxon>
        <taxon>Magnoliopsida</taxon>
        <taxon>eudicotyledons</taxon>
        <taxon>Gunneridae</taxon>
        <taxon>Pentapetalae</taxon>
        <taxon>rosids</taxon>
        <taxon>malvids</taxon>
        <taxon>Sapindales</taxon>
        <taxon>Anacardiaceae</taxon>
        <taxon>Pistacia</taxon>
    </lineage>
</organism>
<comment type="caution">
    <text evidence="1">The sequence shown here is derived from an EMBL/GenBank/DDBJ whole genome shotgun (WGS) entry which is preliminary data.</text>
</comment>
<gene>
    <name evidence="1" type="ORF">Patl1_23154</name>
</gene>
<protein>
    <submittedName>
        <fullName evidence="1">Uncharacterized protein</fullName>
    </submittedName>
</protein>
<keyword evidence="2" id="KW-1185">Reference proteome</keyword>
<reference evidence="2" key="1">
    <citation type="journal article" date="2023" name="G3 (Bethesda)">
        <title>Genome assembly and association tests identify interacting loci associated with vigor, precocity, and sex in interspecific pistachio rootstocks.</title>
        <authorList>
            <person name="Palmer W."/>
            <person name="Jacygrad E."/>
            <person name="Sagayaradj S."/>
            <person name="Cavanaugh K."/>
            <person name="Han R."/>
            <person name="Bertier L."/>
            <person name="Beede B."/>
            <person name="Kafkas S."/>
            <person name="Golino D."/>
            <person name="Preece J."/>
            <person name="Michelmore R."/>
        </authorList>
    </citation>
    <scope>NUCLEOTIDE SEQUENCE [LARGE SCALE GENOMIC DNA]</scope>
</reference>
<accession>A0ACC1A0X0</accession>
<sequence length="180" mass="20262">MSMEGSETESETVQDPCCMNIPNYWGFQHADWHDSCLQKCVIGEKICAVFLSITGEVAARIFSEAQDANHKVDHLTSLTEGQIERLSQFCLYLLSKVIMENKFSWGDVMNLRLYIPTTLDMPMEPLSAIFTSAFNQLAEVDQRVKIDREPIFNLVPVLGAGKSAASMNDIITFELFAQRS</sequence>